<dbReference type="AlphaFoldDB" id="A0AAV8ZLI0"/>
<name>A0AAV8ZLI0_9CUCU</name>
<dbReference type="InterPro" id="IPR039870">
    <property type="entry name" value="Coa4-like"/>
</dbReference>
<gene>
    <name evidence="1" type="ORF">NQ314_004074</name>
</gene>
<dbReference type="GO" id="GO:0005758">
    <property type="term" value="C:mitochondrial intermembrane space"/>
    <property type="evidence" value="ECO:0007669"/>
    <property type="project" value="InterPro"/>
</dbReference>
<dbReference type="PANTHER" id="PTHR13639:SF2">
    <property type="entry name" value="CYTOCHROME C OXIDASE ASSEMBLY FACTOR 4 HOMOLOG, MITOCHONDRIAL"/>
    <property type="match status" value="1"/>
</dbReference>
<sequence>MSAPHGKQDITDPVEEMLKRTGCIELHYKVQECIAETQDWRRCQDPVADFKKCMQEYQEKRTKGLI</sequence>
<evidence type="ECO:0000313" key="2">
    <source>
        <dbReference type="Proteomes" id="UP001162156"/>
    </source>
</evidence>
<evidence type="ECO:0008006" key="3">
    <source>
        <dbReference type="Google" id="ProtNLM"/>
    </source>
</evidence>
<comment type="caution">
    <text evidence="1">The sequence shown here is derived from an EMBL/GenBank/DDBJ whole genome shotgun (WGS) entry which is preliminary data.</text>
</comment>
<dbReference type="PANTHER" id="PTHR13639">
    <property type="entry name" value="CYTOCHROME C OXIDASE ASSEMBLY FACTOR 4 HOMOLOG, MITOCHONDRIAL"/>
    <property type="match status" value="1"/>
</dbReference>
<proteinExistence type="predicted"/>
<protein>
    <recommendedName>
        <fullName evidence="3">Cytochrome c oxidase assembly factor 4 homolog, mitochondrial</fullName>
    </recommendedName>
</protein>
<evidence type="ECO:0000313" key="1">
    <source>
        <dbReference type="EMBL" id="KAJ8965487.1"/>
    </source>
</evidence>
<accession>A0AAV8ZLI0</accession>
<organism evidence="1 2">
    <name type="scientific">Rhamnusium bicolor</name>
    <dbReference type="NCBI Taxonomy" id="1586634"/>
    <lineage>
        <taxon>Eukaryota</taxon>
        <taxon>Metazoa</taxon>
        <taxon>Ecdysozoa</taxon>
        <taxon>Arthropoda</taxon>
        <taxon>Hexapoda</taxon>
        <taxon>Insecta</taxon>
        <taxon>Pterygota</taxon>
        <taxon>Neoptera</taxon>
        <taxon>Endopterygota</taxon>
        <taxon>Coleoptera</taxon>
        <taxon>Polyphaga</taxon>
        <taxon>Cucujiformia</taxon>
        <taxon>Chrysomeloidea</taxon>
        <taxon>Cerambycidae</taxon>
        <taxon>Lepturinae</taxon>
        <taxon>Rhagiini</taxon>
        <taxon>Rhamnusium</taxon>
    </lineage>
</organism>
<dbReference type="Proteomes" id="UP001162156">
    <property type="component" value="Unassembled WGS sequence"/>
</dbReference>
<dbReference type="EMBL" id="JANEYF010001218">
    <property type="protein sequence ID" value="KAJ8965487.1"/>
    <property type="molecule type" value="Genomic_DNA"/>
</dbReference>
<dbReference type="GO" id="GO:0033617">
    <property type="term" value="P:mitochondrial respiratory chain complex IV assembly"/>
    <property type="evidence" value="ECO:0007669"/>
    <property type="project" value="InterPro"/>
</dbReference>
<reference evidence="1" key="1">
    <citation type="journal article" date="2023" name="Insect Mol. Biol.">
        <title>Genome sequencing provides insights into the evolution of gene families encoding plant cell wall-degrading enzymes in longhorned beetles.</title>
        <authorList>
            <person name="Shin N.R."/>
            <person name="Okamura Y."/>
            <person name="Kirsch R."/>
            <person name="Pauchet Y."/>
        </authorList>
    </citation>
    <scope>NUCLEOTIDE SEQUENCE</scope>
    <source>
        <strain evidence="1">RBIC_L_NR</strain>
    </source>
</reference>
<keyword evidence="2" id="KW-1185">Reference proteome</keyword>